<organism evidence="1 2">
    <name type="scientific">Caerostris extrusa</name>
    <name type="common">Bark spider</name>
    <name type="synonym">Caerostris bankana</name>
    <dbReference type="NCBI Taxonomy" id="172846"/>
    <lineage>
        <taxon>Eukaryota</taxon>
        <taxon>Metazoa</taxon>
        <taxon>Ecdysozoa</taxon>
        <taxon>Arthropoda</taxon>
        <taxon>Chelicerata</taxon>
        <taxon>Arachnida</taxon>
        <taxon>Araneae</taxon>
        <taxon>Araneomorphae</taxon>
        <taxon>Entelegynae</taxon>
        <taxon>Araneoidea</taxon>
        <taxon>Araneidae</taxon>
        <taxon>Caerostris</taxon>
    </lineage>
</organism>
<name>A0AAV4PRZ1_CAEEX</name>
<comment type="caution">
    <text evidence="1">The sequence shown here is derived from an EMBL/GenBank/DDBJ whole genome shotgun (WGS) entry which is preliminary data.</text>
</comment>
<protein>
    <submittedName>
        <fullName evidence="1">Uncharacterized protein</fullName>
    </submittedName>
</protein>
<sequence length="76" mass="8516">MVELPHFYKVIKRTDSIAVLNIWPSVVSEPCCAGELQVWCKLGTVEWFVGKLSAVAGTSAWLDDEHKQQTKVTPDQ</sequence>
<dbReference type="AlphaFoldDB" id="A0AAV4PRZ1"/>
<proteinExistence type="predicted"/>
<dbReference type="Proteomes" id="UP001054945">
    <property type="component" value="Unassembled WGS sequence"/>
</dbReference>
<dbReference type="EMBL" id="BPLR01004934">
    <property type="protein sequence ID" value="GIX98594.1"/>
    <property type="molecule type" value="Genomic_DNA"/>
</dbReference>
<evidence type="ECO:0000313" key="2">
    <source>
        <dbReference type="Proteomes" id="UP001054945"/>
    </source>
</evidence>
<keyword evidence="2" id="KW-1185">Reference proteome</keyword>
<feature type="non-terminal residue" evidence="1">
    <location>
        <position position="76"/>
    </location>
</feature>
<accession>A0AAV4PRZ1</accession>
<reference evidence="1 2" key="1">
    <citation type="submission" date="2021-06" db="EMBL/GenBank/DDBJ databases">
        <title>Caerostris extrusa draft genome.</title>
        <authorList>
            <person name="Kono N."/>
            <person name="Arakawa K."/>
        </authorList>
    </citation>
    <scope>NUCLEOTIDE SEQUENCE [LARGE SCALE GENOMIC DNA]</scope>
</reference>
<gene>
    <name evidence="1" type="ORF">CEXT_345111</name>
</gene>
<evidence type="ECO:0000313" key="1">
    <source>
        <dbReference type="EMBL" id="GIX98594.1"/>
    </source>
</evidence>